<reference evidence="2 3" key="2">
    <citation type="submission" date="2020-04" db="EMBL/GenBank/DDBJ databases">
        <title>Genome sequencing and assembly of multiple isolates from the Colletotrichum gloeosporioides species complex.</title>
        <authorList>
            <person name="Gan P."/>
            <person name="Shirasu K."/>
        </authorList>
    </citation>
    <scope>NUCLEOTIDE SEQUENCE [LARGE SCALE GENOMIC DNA]</scope>
    <source>
        <strain evidence="2 3">Nara gc5</strain>
    </source>
</reference>
<accession>A0A7J6IF46</accession>
<keyword evidence="3" id="KW-1185">Reference proteome</keyword>
<dbReference type="RefSeq" id="XP_066007027.1">
    <property type="nucleotide sequence ID" value="XM_066153558.1"/>
</dbReference>
<dbReference type="OrthoDB" id="5346581at2759"/>
<dbReference type="GeneID" id="43621281"/>
<organism evidence="2 3">
    <name type="scientific">Colletotrichum fructicola (strain Nara gc5)</name>
    <name type="common">Anthracnose fungus</name>
    <name type="synonym">Colletotrichum gloeosporioides (strain Nara gc5)</name>
    <dbReference type="NCBI Taxonomy" id="1213859"/>
    <lineage>
        <taxon>Eukaryota</taxon>
        <taxon>Fungi</taxon>
        <taxon>Dikarya</taxon>
        <taxon>Ascomycota</taxon>
        <taxon>Pezizomycotina</taxon>
        <taxon>Sordariomycetes</taxon>
        <taxon>Hypocreomycetidae</taxon>
        <taxon>Glomerellales</taxon>
        <taxon>Glomerellaceae</taxon>
        <taxon>Colletotrichum</taxon>
        <taxon>Colletotrichum gloeosporioides species complex</taxon>
    </lineage>
</organism>
<gene>
    <name evidence="2" type="ORF">CGGC5_v016701</name>
</gene>
<sequence>MSDASTTHRISIDVGLGDGDHRDTFTRALWNVLGTEVAEITFAQIVDGLPLAEVAQDSGNGSLLNEHPIHDLHQQLCPGVIEKTHEFRDKFDPGTIQIDSKLINDYRAASLGSRAFKVRLIEMVAVAVHQIAVEIFKLDTSLHKEDGIASWKPPKDDLFWEFCPEGAWPTLFRHEWYHDHDQYPDGIADVVGYWAESRIFGGVVLFDRRSPESASDVQDDSVWFHPDREDVTYRIFQLNEDQKFSLLEFLTSRNPDLSLLPILGDNHNTRREDPEEPIENTGIYRDIWERKPLSPEAYDQRSRDSGREEEKAMRPITSTQRIELLQRSSRAFPLGI</sequence>
<dbReference type="EMBL" id="ANPB02000011">
    <property type="protein sequence ID" value="KAF4474476.1"/>
    <property type="molecule type" value="Genomic_DNA"/>
</dbReference>
<name>A0A7J6IF46_COLFN</name>
<feature type="region of interest" description="Disordered" evidence="1">
    <location>
        <begin position="295"/>
        <end position="320"/>
    </location>
</feature>
<evidence type="ECO:0000256" key="1">
    <source>
        <dbReference type="SAM" id="MobiDB-lite"/>
    </source>
</evidence>
<dbReference type="Proteomes" id="UP000011096">
    <property type="component" value="Unassembled WGS sequence"/>
</dbReference>
<evidence type="ECO:0000313" key="2">
    <source>
        <dbReference type="EMBL" id="KAF4474476.1"/>
    </source>
</evidence>
<dbReference type="InParanoid" id="A0A7J6IF46"/>
<comment type="caution">
    <text evidence="2">The sequence shown here is derived from an EMBL/GenBank/DDBJ whole genome shotgun (WGS) entry which is preliminary data.</text>
</comment>
<feature type="compositionally biased region" description="Basic and acidic residues" evidence="1">
    <location>
        <begin position="295"/>
        <end position="313"/>
    </location>
</feature>
<reference evidence="2 3" key="1">
    <citation type="submission" date="2012-08" db="EMBL/GenBank/DDBJ databases">
        <authorList>
            <person name="Gan P.H.P."/>
            <person name="Ikeda K."/>
            <person name="Irieda H."/>
            <person name="Narusaka M."/>
            <person name="O'Connell R.J."/>
            <person name="Narusaka Y."/>
            <person name="Takano Y."/>
            <person name="Kubo Y."/>
            <person name="Shirasu K."/>
        </authorList>
    </citation>
    <scope>NUCLEOTIDE SEQUENCE [LARGE SCALE GENOMIC DNA]</scope>
    <source>
        <strain evidence="2 3">Nara gc5</strain>
    </source>
</reference>
<proteinExistence type="predicted"/>
<dbReference type="AlphaFoldDB" id="A0A7J6IF46"/>
<evidence type="ECO:0000313" key="3">
    <source>
        <dbReference type="Proteomes" id="UP000011096"/>
    </source>
</evidence>
<protein>
    <submittedName>
        <fullName evidence="2">Uncharacterized protein</fullName>
    </submittedName>
</protein>